<name>R3U7N1_9ENTE</name>
<dbReference type="GO" id="GO:0005886">
    <property type="term" value="C:plasma membrane"/>
    <property type="evidence" value="ECO:0007669"/>
    <property type="project" value="UniProtKB-SubCell"/>
</dbReference>
<evidence type="ECO:0000256" key="4">
    <source>
        <dbReference type="ARBA" id="ARBA00013208"/>
    </source>
</evidence>
<protein>
    <recommendedName>
        <fullName evidence="4 8">Signal peptidase I</fullName>
        <ecNumber evidence="4 8">3.4.21.89</ecNumber>
    </recommendedName>
</protein>
<accession>R3U7N1</accession>
<dbReference type="CDD" id="cd06530">
    <property type="entry name" value="S26_SPase_I"/>
    <property type="match status" value="1"/>
</dbReference>
<dbReference type="eggNOG" id="COG0681">
    <property type="taxonomic scope" value="Bacteria"/>
</dbReference>
<evidence type="ECO:0000256" key="1">
    <source>
        <dbReference type="ARBA" id="ARBA00000677"/>
    </source>
</evidence>
<dbReference type="EMBL" id="AJAU01000007">
    <property type="protein sequence ID" value="EOL49944.1"/>
    <property type="molecule type" value="Genomic_DNA"/>
</dbReference>
<dbReference type="InterPro" id="IPR019756">
    <property type="entry name" value="Pept_S26A_signal_pept_1_Ser-AS"/>
</dbReference>
<dbReference type="PROSITE" id="PS00760">
    <property type="entry name" value="SPASE_I_2"/>
    <property type="match status" value="1"/>
</dbReference>
<comment type="caution">
    <text evidence="11">The sequence shown here is derived from an EMBL/GenBank/DDBJ whole genome shotgun (WGS) entry which is preliminary data.</text>
</comment>
<dbReference type="EC" id="3.4.21.89" evidence="4 8"/>
<dbReference type="PRINTS" id="PR00727">
    <property type="entry name" value="LEADERPTASE"/>
</dbReference>
<dbReference type="Proteomes" id="UP000013840">
    <property type="component" value="Unassembled WGS sequence"/>
</dbReference>
<organism evidence="11 12">
    <name type="scientific">Enterococcus caccae ATCC BAA-1240</name>
    <dbReference type="NCBI Taxonomy" id="1158612"/>
    <lineage>
        <taxon>Bacteria</taxon>
        <taxon>Bacillati</taxon>
        <taxon>Bacillota</taxon>
        <taxon>Bacilli</taxon>
        <taxon>Lactobacillales</taxon>
        <taxon>Enterococcaceae</taxon>
        <taxon>Enterococcus</taxon>
    </lineage>
</organism>
<dbReference type="InterPro" id="IPR019758">
    <property type="entry name" value="Pept_S26A_signal_pept_1_CS"/>
</dbReference>
<comment type="catalytic activity">
    <reaction evidence="1 8">
        <text>Cleavage of hydrophobic, N-terminal signal or leader sequences from secreted and periplasmic proteins.</text>
        <dbReference type="EC" id="3.4.21.89"/>
    </reaction>
</comment>
<evidence type="ECO:0000256" key="2">
    <source>
        <dbReference type="ARBA" id="ARBA00004401"/>
    </source>
</evidence>
<dbReference type="PROSITE" id="PS00501">
    <property type="entry name" value="SPASE_I_1"/>
    <property type="match status" value="1"/>
</dbReference>
<dbReference type="GO" id="GO:0004252">
    <property type="term" value="F:serine-type endopeptidase activity"/>
    <property type="evidence" value="ECO:0007669"/>
    <property type="project" value="InterPro"/>
</dbReference>
<evidence type="ECO:0000313" key="11">
    <source>
        <dbReference type="EMBL" id="EOL49944.1"/>
    </source>
</evidence>
<feature type="active site" evidence="7">
    <location>
        <position position="98"/>
    </location>
</feature>
<reference evidence="11 12" key="1">
    <citation type="submission" date="2013-02" db="EMBL/GenBank/DDBJ databases">
        <title>The Genome Sequence of Enterococcus caccae BAA-1240.</title>
        <authorList>
            <consortium name="The Broad Institute Genome Sequencing Platform"/>
            <consortium name="The Broad Institute Genome Sequencing Center for Infectious Disease"/>
            <person name="Earl A.M."/>
            <person name="Gilmore M.S."/>
            <person name="Lebreton F."/>
            <person name="Walker B."/>
            <person name="Young S.K."/>
            <person name="Zeng Q."/>
            <person name="Gargeya S."/>
            <person name="Fitzgerald M."/>
            <person name="Haas B."/>
            <person name="Abouelleil A."/>
            <person name="Alvarado L."/>
            <person name="Arachchi H.M."/>
            <person name="Berlin A.M."/>
            <person name="Chapman S.B."/>
            <person name="Dewar J."/>
            <person name="Goldberg J."/>
            <person name="Griggs A."/>
            <person name="Gujja S."/>
            <person name="Hansen M."/>
            <person name="Howarth C."/>
            <person name="Imamovic A."/>
            <person name="Larimer J."/>
            <person name="McCowan C."/>
            <person name="Murphy C."/>
            <person name="Neiman D."/>
            <person name="Pearson M."/>
            <person name="Priest M."/>
            <person name="Roberts A."/>
            <person name="Saif S."/>
            <person name="Shea T."/>
            <person name="Sisk P."/>
            <person name="Sykes S."/>
            <person name="Wortman J."/>
            <person name="Nusbaum C."/>
            <person name="Birren B."/>
        </authorList>
    </citation>
    <scope>NUCLEOTIDE SEQUENCE [LARGE SCALE GENOMIC DNA]</scope>
    <source>
        <strain evidence="11 12">ATCC BAA-1240</strain>
    </source>
</reference>
<dbReference type="PANTHER" id="PTHR43390">
    <property type="entry name" value="SIGNAL PEPTIDASE I"/>
    <property type="match status" value="1"/>
</dbReference>
<dbReference type="InterPro" id="IPR036286">
    <property type="entry name" value="LexA/Signal_pep-like_sf"/>
</dbReference>
<evidence type="ECO:0000256" key="6">
    <source>
        <dbReference type="ARBA" id="ARBA00022801"/>
    </source>
</evidence>
<dbReference type="PROSITE" id="PS00761">
    <property type="entry name" value="SPASE_I_3"/>
    <property type="match status" value="1"/>
</dbReference>
<keyword evidence="5 8" id="KW-0645">Protease</keyword>
<dbReference type="PANTHER" id="PTHR43390:SF1">
    <property type="entry name" value="CHLOROPLAST PROCESSING PEPTIDASE"/>
    <property type="match status" value="1"/>
</dbReference>
<evidence type="ECO:0000256" key="9">
    <source>
        <dbReference type="RuleBase" id="RU362042"/>
    </source>
</evidence>
<dbReference type="AlphaFoldDB" id="R3U7N1"/>
<feature type="domain" description="Peptidase S26" evidence="10">
    <location>
        <begin position="34"/>
        <end position="200"/>
    </location>
</feature>
<dbReference type="PATRIC" id="fig|1158612.3.peg.615"/>
<comment type="subcellular location">
    <subcellularLocation>
        <location evidence="2">Cell membrane</location>
        <topology evidence="2">Single-pass type II membrane protein</topology>
    </subcellularLocation>
    <subcellularLocation>
        <location evidence="9">Membrane</location>
        <topology evidence="9">Single-pass type II membrane protein</topology>
    </subcellularLocation>
</comment>
<dbReference type="InterPro" id="IPR019533">
    <property type="entry name" value="Peptidase_S26"/>
</dbReference>
<feature type="active site" evidence="7">
    <location>
        <position position="59"/>
    </location>
</feature>
<dbReference type="SUPFAM" id="SSF51306">
    <property type="entry name" value="LexA/Signal peptidase"/>
    <property type="match status" value="1"/>
</dbReference>
<comment type="similarity">
    <text evidence="3 9">Belongs to the peptidase S26 family.</text>
</comment>
<sequence length="209" mass="24145">MSQNERRMVTIDVKQMSKQESRSKKNIGIVLRRISFLLVLLLSIIFLVKIKPHVVSGESMLPTLRNKDRLFSMKNAEPTRYSLITFQPREKKYESYVKRVIGLPGDRIWLDQNTVYLNFQMAESNPTPPNEEHLSGVDLPDGTLKIRVSWEVAAQLEGLSTIPKDQFFVLGDNRRHSTDSRELGLIDKNKIEGVVTFRYYPLNRLGLIK</sequence>
<dbReference type="Gene3D" id="2.10.109.10">
    <property type="entry name" value="Umud Fragment, subunit A"/>
    <property type="match status" value="1"/>
</dbReference>
<gene>
    <name evidence="11" type="ORF">UC7_00609</name>
</gene>
<evidence type="ECO:0000256" key="7">
    <source>
        <dbReference type="PIRSR" id="PIRSR600223-1"/>
    </source>
</evidence>
<dbReference type="GO" id="GO:0009003">
    <property type="term" value="F:signal peptidase activity"/>
    <property type="evidence" value="ECO:0007669"/>
    <property type="project" value="UniProtKB-EC"/>
</dbReference>
<keyword evidence="6 8" id="KW-0378">Hydrolase</keyword>
<proteinExistence type="inferred from homology"/>
<dbReference type="STRING" id="317735.RU98_GL000592"/>
<evidence type="ECO:0000256" key="3">
    <source>
        <dbReference type="ARBA" id="ARBA00009370"/>
    </source>
</evidence>
<evidence type="ECO:0000256" key="5">
    <source>
        <dbReference type="ARBA" id="ARBA00022670"/>
    </source>
</evidence>
<dbReference type="NCBIfam" id="TIGR02227">
    <property type="entry name" value="sigpep_I_bact"/>
    <property type="match status" value="1"/>
</dbReference>
<evidence type="ECO:0000256" key="8">
    <source>
        <dbReference type="RuleBase" id="RU003993"/>
    </source>
</evidence>
<evidence type="ECO:0000313" key="12">
    <source>
        <dbReference type="Proteomes" id="UP000013840"/>
    </source>
</evidence>
<dbReference type="InterPro" id="IPR019757">
    <property type="entry name" value="Pept_S26A_signal_pept_1_Lys-AS"/>
</dbReference>
<evidence type="ECO:0000259" key="10">
    <source>
        <dbReference type="Pfam" id="PF10502"/>
    </source>
</evidence>
<dbReference type="Pfam" id="PF10502">
    <property type="entry name" value="Peptidase_S26"/>
    <property type="match status" value="1"/>
</dbReference>
<dbReference type="InterPro" id="IPR000223">
    <property type="entry name" value="Pept_S26A_signal_pept_1"/>
</dbReference>
<keyword evidence="12" id="KW-1185">Reference proteome</keyword>
<dbReference type="GO" id="GO:0006465">
    <property type="term" value="P:signal peptide processing"/>
    <property type="evidence" value="ECO:0007669"/>
    <property type="project" value="InterPro"/>
</dbReference>